<proteinExistence type="predicted"/>
<dbReference type="Proteomes" id="UP001642484">
    <property type="component" value="Unassembled WGS sequence"/>
</dbReference>
<protein>
    <submittedName>
        <fullName evidence="1">Uncharacterized protein</fullName>
    </submittedName>
</protein>
<evidence type="ECO:0000313" key="1">
    <source>
        <dbReference type="EMBL" id="CAK9060717.1"/>
    </source>
</evidence>
<keyword evidence="2" id="KW-1185">Reference proteome</keyword>
<dbReference type="InterPro" id="IPR029063">
    <property type="entry name" value="SAM-dependent_MTases_sf"/>
</dbReference>
<name>A0ABP0NAA2_9DINO</name>
<reference evidence="1 2" key="1">
    <citation type="submission" date="2024-02" db="EMBL/GenBank/DDBJ databases">
        <authorList>
            <person name="Chen Y."/>
            <person name="Shah S."/>
            <person name="Dougan E. K."/>
            <person name="Thang M."/>
            <person name="Chan C."/>
        </authorList>
    </citation>
    <scope>NUCLEOTIDE SEQUENCE [LARGE SCALE GENOMIC DNA]</scope>
</reference>
<dbReference type="Gene3D" id="3.40.50.150">
    <property type="entry name" value="Vaccinia Virus protein VP39"/>
    <property type="match status" value="1"/>
</dbReference>
<sequence>MRFLAGYVLGFSFGISATMISFRFSPISDLKGFMVPTTATMAEFEPNLAEKPVDADPAFDAPDDEDDVGPFDCPGGLTNITNLIKRSGSDKFFTHHYDRYYDYWLKGKRCKPGLKIVEIGAEHGRSLKVWDDYFTSPKTVLGLAYGNSAGGVEKKLGPKTTVIWGDQSKNETMQELIARGPWDIIIDDGSHEPSHMIYSLFSLWKSLKPGGLYVIEDLETNYWFHGKVVYAYRVTNTGIGTTAKWSAVKKIEQITQVLVRHQIGAKNLTVMPGDESLCAVEWGMNIVRLRKCTREERAFHPKMSPTVFFDKKAGWEWNLKCLVAQGEHLQTGDRKEWFGPYQVSDVQVEKCN</sequence>
<evidence type="ECO:0000313" key="2">
    <source>
        <dbReference type="Proteomes" id="UP001642484"/>
    </source>
</evidence>
<dbReference type="SUPFAM" id="SSF53335">
    <property type="entry name" value="S-adenosyl-L-methionine-dependent methyltransferases"/>
    <property type="match status" value="1"/>
</dbReference>
<comment type="caution">
    <text evidence="1">The sequence shown here is derived from an EMBL/GenBank/DDBJ whole genome shotgun (WGS) entry which is preliminary data.</text>
</comment>
<gene>
    <name evidence="1" type="ORF">CCMP2556_LOCUS29868</name>
</gene>
<accession>A0ABP0NAA2</accession>
<dbReference type="EMBL" id="CAXAMN010021546">
    <property type="protein sequence ID" value="CAK9060717.1"/>
    <property type="molecule type" value="Genomic_DNA"/>
</dbReference>
<organism evidence="1 2">
    <name type="scientific">Durusdinium trenchii</name>
    <dbReference type="NCBI Taxonomy" id="1381693"/>
    <lineage>
        <taxon>Eukaryota</taxon>
        <taxon>Sar</taxon>
        <taxon>Alveolata</taxon>
        <taxon>Dinophyceae</taxon>
        <taxon>Suessiales</taxon>
        <taxon>Symbiodiniaceae</taxon>
        <taxon>Durusdinium</taxon>
    </lineage>
</organism>